<evidence type="ECO:0000256" key="1">
    <source>
        <dbReference type="SAM" id="MobiDB-lite"/>
    </source>
</evidence>
<protein>
    <submittedName>
        <fullName evidence="2">Uncharacterized protein</fullName>
    </submittedName>
</protein>
<feature type="region of interest" description="Disordered" evidence="1">
    <location>
        <begin position="74"/>
        <end position="104"/>
    </location>
</feature>
<evidence type="ECO:0000313" key="2">
    <source>
        <dbReference type="EMBL" id="KYF39422.1"/>
    </source>
</evidence>
<feature type="compositionally biased region" description="Basic and acidic residues" evidence="1">
    <location>
        <begin position="76"/>
        <end position="103"/>
    </location>
</feature>
<dbReference type="AlphaFoldDB" id="A0A139XKX0"/>
<evidence type="ECO:0000313" key="3">
    <source>
        <dbReference type="Proteomes" id="UP000074247"/>
    </source>
</evidence>
<accession>A0A139XKX0</accession>
<sequence>MVLASLCASSCSRSCLVRPVVIARVLPLVLREPRGKQARQAERVKRWRDARYFCTWGVCPLECVYPTERAGRRRRLGEDGELRKSRKNEKLGDKAPPDVENTHGEQLTGTACVHDCRKASAGSRRQTVLPLASLLQTVVLDSECGRKRRRNRACRSLHVVPQLSPFRELAEAKEDRRRPALCRGRPSSRTAGVKKQTARKTSKSFLKSGGARSAGAENEPREEKARRDGGIPVCGLRLFAQLCVFRQFLGAFSASPTLRLPRQELPRRKKRDNGDDGARESTKNHECTEPSRWRWKRRNPDSFHEGKRRICEVNAERNRREIERENQFKVLFRKKFAATSAERMYTALRPLAPRLAAVATSRGERDDRKSFFLCISARPPGQRPRLFVGEVTLPEKRRHTGKTPQFSGGVEGRKRCARHAFSADPPLSVSLALLSSLVCFQIASLLRRTRCRSQRRRKREASSRTGEKSTERLLNLRTAAGESRATERQKDAEGTARLLKVSGENREKCMHNWREEVEQEAMEETTESDCVLEERDVWTMAL</sequence>
<proteinExistence type="predicted"/>
<reference evidence="2 3" key="1">
    <citation type="journal article" date="2016" name="Nat. Commun.">
        <title>Local admixture of amplified and diversified secreted pathogenesis determinants shapes mosaic Toxoplasma gondii genomes.</title>
        <authorList>
            <person name="Lorenzi H."/>
            <person name="Khan A."/>
            <person name="Behnke M.S."/>
            <person name="Namasivayam S."/>
            <person name="Swapna L.S."/>
            <person name="Hadjithomas M."/>
            <person name="Karamycheva S."/>
            <person name="Pinney D."/>
            <person name="Brunk B.P."/>
            <person name="Ajioka J.W."/>
            <person name="Ajzenberg D."/>
            <person name="Boothroyd J.C."/>
            <person name="Boyle J.P."/>
            <person name="Darde M.L."/>
            <person name="Diaz-Miranda M.A."/>
            <person name="Dubey J.P."/>
            <person name="Fritz H.M."/>
            <person name="Gennari S.M."/>
            <person name="Gregory B.D."/>
            <person name="Kim K."/>
            <person name="Saeij J.P."/>
            <person name="Su C."/>
            <person name="White M.W."/>
            <person name="Zhu X.Q."/>
            <person name="Howe D.K."/>
            <person name="Rosenthal B.M."/>
            <person name="Grigg M.E."/>
            <person name="Parkinson J."/>
            <person name="Liu L."/>
            <person name="Kissinger J.C."/>
            <person name="Roos D.S."/>
            <person name="Sibley L.D."/>
        </authorList>
    </citation>
    <scope>NUCLEOTIDE SEQUENCE [LARGE SCALE GENOMIC DNA]</scope>
    <source>
        <strain evidence="2 3">ARI</strain>
    </source>
</reference>
<gene>
    <name evidence="2" type="ORF">TGARI_210975</name>
</gene>
<dbReference type="Proteomes" id="UP000074247">
    <property type="component" value="Unassembled WGS sequence"/>
</dbReference>
<feature type="region of interest" description="Disordered" evidence="1">
    <location>
        <begin position="174"/>
        <end position="227"/>
    </location>
</feature>
<name>A0A139XKX0_TOXGO</name>
<dbReference type="EMBL" id="AGQS02005746">
    <property type="protein sequence ID" value="KYF39422.1"/>
    <property type="molecule type" value="Genomic_DNA"/>
</dbReference>
<comment type="caution">
    <text evidence="2">The sequence shown here is derived from an EMBL/GenBank/DDBJ whole genome shotgun (WGS) entry which is preliminary data.</text>
</comment>
<organism evidence="2 3">
    <name type="scientific">Toxoplasma gondii ARI</name>
    <dbReference type="NCBI Taxonomy" id="1074872"/>
    <lineage>
        <taxon>Eukaryota</taxon>
        <taxon>Sar</taxon>
        <taxon>Alveolata</taxon>
        <taxon>Apicomplexa</taxon>
        <taxon>Conoidasida</taxon>
        <taxon>Coccidia</taxon>
        <taxon>Eucoccidiorida</taxon>
        <taxon>Eimeriorina</taxon>
        <taxon>Sarcocystidae</taxon>
        <taxon>Toxoplasma</taxon>
    </lineage>
</organism>
<feature type="region of interest" description="Disordered" evidence="1">
    <location>
        <begin position="453"/>
        <end position="472"/>
    </location>
</feature>
<feature type="compositionally biased region" description="Basic and acidic residues" evidence="1">
    <location>
        <begin position="460"/>
        <end position="471"/>
    </location>
</feature>
<dbReference type="VEuPathDB" id="ToxoDB:TGARI_210975"/>
<feature type="compositionally biased region" description="Basic and acidic residues" evidence="1">
    <location>
        <begin position="218"/>
        <end position="227"/>
    </location>
</feature>
<feature type="region of interest" description="Disordered" evidence="1">
    <location>
        <begin position="262"/>
        <end position="290"/>
    </location>
</feature>